<evidence type="ECO:0000256" key="3">
    <source>
        <dbReference type="ARBA" id="ARBA00010541"/>
    </source>
</evidence>
<proteinExistence type="inferred from homology"/>
<dbReference type="GO" id="GO:0042597">
    <property type="term" value="C:periplasmic space"/>
    <property type="evidence" value="ECO:0007669"/>
    <property type="project" value="UniProtKB-SubCell"/>
</dbReference>
<comment type="subcellular location">
    <subcellularLocation>
        <location evidence="2">Periplasm</location>
    </subcellularLocation>
</comment>
<keyword evidence="14" id="KW-1185">Reference proteome</keyword>
<keyword evidence="9" id="KW-0346">Stress response</keyword>
<keyword evidence="6" id="KW-0645">Protease</keyword>
<dbReference type="Proteomes" id="UP000309215">
    <property type="component" value="Unassembled WGS sequence"/>
</dbReference>
<evidence type="ECO:0000256" key="9">
    <source>
        <dbReference type="ARBA" id="ARBA00023016"/>
    </source>
</evidence>
<dbReference type="SMART" id="SM00228">
    <property type="entry name" value="PDZ"/>
    <property type="match status" value="2"/>
</dbReference>
<dbReference type="InterPro" id="IPR041489">
    <property type="entry name" value="PDZ_6"/>
</dbReference>
<feature type="region of interest" description="Disordered" evidence="11">
    <location>
        <begin position="1"/>
        <end position="119"/>
    </location>
</feature>
<evidence type="ECO:0000256" key="4">
    <source>
        <dbReference type="ARBA" id="ARBA00013035"/>
    </source>
</evidence>
<evidence type="ECO:0000256" key="6">
    <source>
        <dbReference type="ARBA" id="ARBA00022670"/>
    </source>
</evidence>
<dbReference type="SUPFAM" id="SSF50494">
    <property type="entry name" value="Trypsin-like serine proteases"/>
    <property type="match status" value="1"/>
</dbReference>
<dbReference type="PANTHER" id="PTHR22939:SF130">
    <property type="entry name" value="PERIPLASMIC SERINE ENDOPROTEASE DEGP-LIKE-RELATED"/>
    <property type="match status" value="1"/>
</dbReference>
<dbReference type="InterPro" id="IPR036034">
    <property type="entry name" value="PDZ_sf"/>
</dbReference>
<dbReference type="Pfam" id="PF13365">
    <property type="entry name" value="Trypsin_2"/>
    <property type="match status" value="1"/>
</dbReference>
<evidence type="ECO:0000256" key="2">
    <source>
        <dbReference type="ARBA" id="ARBA00004418"/>
    </source>
</evidence>
<evidence type="ECO:0000313" key="13">
    <source>
        <dbReference type="EMBL" id="TKD12302.1"/>
    </source>
</evidence>
<comment type="caution">
    <text evidence="13">The sequence shown here is derived from an EMBL/GenBank/DDBJ whole genome shotgun (WGS) entry which is preliminary data.</text>
</comment>
<comment type="similarity">
    <text evidence="3">Belongs to the peptidase S1C family.</text>
</comment>
<evidence type="ECO:0000256" key="11">
    <source>
        <dbReference type="SAM" id="MobiDB-lite"/>
    </source>
</evidence>
<dbReference type="InterPro" id="IPR009003">
    <property type="entry name" value="Peptidase_S1_PA"/>
</dbReference>
<dbReference type="GO" id="GO:0006508">
    <property type="term" value="P:proteolysis"/>
    <property type="evidence" value="ECO:0007669"/>
    <property type="project" value="UniProtKB-KW"/>
</dbReference>
<dbReference type="EMBL" id="SSMQ01000003">
    <property type="protein sequence ID" value="TKD12302.1"/>
    <property type="molecule type" value="Genomic_DNA"/>
</dbReference>
<protein>
    <recommendedName>
        <fullName evidence="5">Probable periplasmic serine endoprotease DegP-like</fullName>
        <ecNumber evidence="4">3.4.21.107</ecNumber>
    </recommendedName>
    <alternativeName>
        <fullName evidence="10">Protease Do</fullName>
    </alternativeName>
</protein>
<evidence type="ECO:0000256" key="8">
    <source>
        <dbReference type="ARBA" id="ARBA00022801"/>
    </source>
</evidence>
<dbReference type="SUPFAM" id="SSF50156">
    <property type="entry name" value="PDZ domain-like"/>
    <property type="match status" value="2"/>
</dbReference>
<dbReference type="OrthoDB" id="9758917at2"/>
<feature type="compositionally biased region" description="Basic and acidic residues" evidence="11">
    <location>
        <begin position="42"/>
        <end position="56"/>
    </location>
</feature>
<evidence type="ECO:0000256" key="5">
    <source>
        <dbReference type="ARBA" id="ARBA00013958"/>
    </source>
</evidence>
<evidence type="ECO:0000313" key="14">
    <source>
        <dbReference type="Proteomes" id="UP000309215"/>
    </source>
</evidence>
<evidence type="ECO:0000256" key="10">
    <source>
        <dbReference type="ARBA" id="ARBA00032850"/>
    </source>
</evidence>
<evidence type="ECO:0000256" key="7">
    <source>
        <dbReference type="ARBA" id="ARBA00022764"/>
    </source>
</evidence>
<gene>
    <name evidence="13" type="ORF">E8A74_04135</name>
</gene>
<dbReference type="Pfam" id="PF17820">
    <property type="entry name" value="PDZ_6"/>
    <property type="match status" value="1"/>
</dbReference>
<reference evidence="13 14" key="1">
    <citation type="submission" date="2019-04" db="EMBL/GenBank/DDBJ databases">
        <authorList>
            <person name="Li Y."/>
            <person name="Wang J."/>
        </authorList>
    </citation>
    <scope>NUCLEOTIDE SEQUENCE [LARGE SCALE GENOMIC DNA]</scope>
    <source>
        <strain evidence="13 14">DSM 14668</strain>
    </source>
</reference>
<evidence type="ECO:0000259" key="12">
    <source>
        <dbReference type="PROSITE" id="PS50106"/>
    </source>
</evidence>
<keyword evidence="8" id="KW-0378">Hydrolase</keyword>
<comment type="catalytic activity">
    <reaction evidence="1">
        <text>Acts on substrates that are at least partially unfolded. The cleavage site P1 residue is normally between a pair of hydrophobic residues, such as Val-|-Val.</text>
        <dbReference type="EC" id="3.4.21.107"/>
    </reaction>
</comment>
<feature type="compositionally biased region" description="Basic residues" evidence="11">
    <location>
        <begin position="74"/>
        <end position="89"/>
    </location>
</feature>
<dbReference type="PRINTS" id="PR00834">
    <property type="entry name" value="PROTEASES2C"/>
</dbReference>
<feature type="domain" description="PDZ" evidence="12">
    <location>
        <begin position="412"/>
        <end position="496"/>
    </location>
</feature>
<dbReference type="Gene3D" id="2.30.42.10">
    <property type="match status" value="2"/>
</dbReference>
<evidence type="ECO:0000256" key="1">
    <source>
        <dbReference type="ARBA" id="ARBA00001772"/>
    </source>
</evidence>
<dbReference type="PROSITE" id="PS50106">
    <property type="entry name" value="PDZ"/>
    <property type="match status" value="2"/>
</dbReference>
<feature type="domain" description="PDZ" evidence="12">
    <location>
        <begin position="502"/>
        <end position="570"/>
    </location>
</feature>
<feature type="compositionally biased region" description="Basic and acidic residues" evidence="11">
    <location>
        <begin position="1"/>
        <end position="34"/>
    </location>
</feature>
<organism evidence="13 14">
    <name type="scientific">Polyangium fumosum</name>
    <dbReference type="NCBI Taxonomy" id="889272"/>
    <lineage>
        <taxon>Bacteria</taxon>
        <taxon>Pseudomonadati</taxon>
        <taxon>Myxococcota</taxon>
        <taxon>Polyangia</taxon>
        <taxon>Polyangiales</taxon>
        <taxon>Polyangiaceae</taxon>
        <taxon>Polyangium</taxon>
    </lineage>
</organism>
<accession>A0A4V5PP64</accession>
<dbReference type="AlphaFoldDB" id="A0A4V5PP64"/>
<dbReference type="InterPro" id="IPR001478">
    <property type="entry name" value="PDZ"/>
</dbReference>
<dbReference type="InterPro" id="IPR001940">
    <property type="entry name" value="Peptidase_S1C"/>
</dbReference>
<dbReference type="Gene3D" id="2.40.10.120">
    <property type="match status" value="1"/>
</dbReference>
<keyword evidence="7" id="KW-0574">Periplasm</keyword>
<dbReference type="EC" id="3.4.21.107" evidence="4"/>
<dbReference type="Pfam" id="PF13180">
    <property type="entry name" value="PDZ_2"/>
    <property type="match status" value="1"/>
</dbReference>
<sequence length="605" mass="63752">MGEASDRQRRVDRGGHDHQRGGQDHRRRAPRAEPARAPAQGRQEHHGPPPRRDLRAARRLGHRGQADPPALGRAQRHGRAGGSERRRRVWPGASLGRQTRRGLLHADERASRRDHRRVPAGRAHAGLETRCHVACDPRGRLYVPSMTSSALAFTLGLALTHGVPACSNRADATTNDRAFTPTAAAALPPAPPGEAGVALDISTLVEHVRPTVVSIAATRGAEERGDPQRVRAGGTSRSIERAVGSGFIVSPDGLVVTNAHVVHGAERVRVQLSDGRELEASVLGEDEKLDVALLALRGASGLAVAQFGTSEALRVGDYLVAIGSPFGLRHTVTLGIVSAKERVLGLGPFDHLIQTDASINPGSSGGPVFDGRGRVVGVSTVIHARGQGIGFAIPIDDVRAVIPELRDAGHVSRGVLGVAFQAISHDLARALALPGPTGALVTDVEAGGPASKVGIEPGDVILSADDEPIDQAAELARLLGHRKPGESMRLLIRHGKEEQVKRVVLARPEAEEKPAQKPEDVGPRKTLGVSVSDALGGGARIDGLDPRGAAAGELEVGDVVVEVNGQPIEDGADFLRLVDKAKRPGTLLVRLRRDGEALYAAVRVE</sequence>
<name>A0A4V5PP64_9BACT</name>
<dbReference type="PANTHER" id="PTHR22939">
    <property type="entry name" value="SERINE PROTEASE FAMILY S1C HTRA-RELATED"/>
    <property type="match status" value="1"/>
</dbReference>
<dbReference type="GO" id="GO:0004252">
    <property type="term" value="F:serine-type endopeptidase activity"/>
    <property type="evidence" value="ECO:0007669"/>
    <property type="project" value="InterPro"/>
</dbReference>